<sequence length="295" mass="32612">MSSFYTGQYEADTVRREVCAAQAILKHGVDPAAVSALFLFSVEASLNSWRLAVRETVDLISSGPWLILTLAIPYVHFVAYSTITAVLVNANPQNAYRNPNSFYCTLRNPTFGIIQGAELNALVLVALIFQVKTGLLYWKRRKAVGKYKPTAESSVNLSTFIRLAVFTLWQLIGYEIAHQKSVPDLSSDDLSRLISNAGSFGSELWSLVTVRHAIMSVIAASIPFVVFLVFSTQKDIMLKWCFWKAMESPRNRGTEAHRVGNPATYGPKHDDIVVSISSASAYKSRGTREPEVSPA</sequence>
<keyword evidence="1" id="KW-1133">Transmembrane helix</keyword>
<dbReference type="OrthoDB" id="3232296at2759"/>
<evidence type="ECO:0000313" key="3">
    <source>
        <dbReference type="Proteomes" id="UP000076722"/>
    </source>
</evidence>
<dbReference type="AlphaFoldDB" id="A0A164Q8Y6"/>
<name>A0A164Q8Y6_9AGAM</name>
<gene>
    <name evidence="2" type="ORF">SISNIDRAFT_489125</name>
</gene>
<keyword evidence="3" id="KW-1185">Reference proteome</keyword>
<protein>
    <recommendedName>
        <fullName evidence="4">G-protein coupled receptors family 1 profile domain-containing protein</fullName>
    </recommendedName>
</protein>
<organism evidence="2 3">
    <name type="scientific">Sistotremastrum niveocremeum HHB9708</name>
    <dbReference type="NCBI Taxonomy" id="1314777"/>
    <lineage>
        <taxon>Eukaryota</taxon>
        <taxon>Fungi</taxon>
        <taxon>Dikarya</taxon>
        <taxon>Basidiomycota</taxon>
        <taxon>Agaricomycotina</taxon>
        <taxon>Agaricomycetes</taxon>
        <taxon>Sistotremastrales</taxon>
        <taxon>Sistotremastraceae</taxon>
        <taxon>Sertulicium</taxon>
        <taxon>Sertulicium niveocremeum</taxon>
    </lineage>
</organism>
<proteinExistence type="predicted"/>
<keyword evidence="1" id="KW-0472">Membrane</keyword>
<evidence type="ECO:0008006" key="4">
    <source>
        <dbReference type="Google" id="ProtNLM"/>
    </source>
</evidence>
<feature type="transmembrane region" description="Helical" evidence="1">
    <location>
        <begin position="210"/>
        <end position="230"/>
    </location>
</feature>
<dbReference type="EMBL" id="KV419427">
    <property type="protein sequence ID" value="KZS89438.1"/>
    <property type="molecule type" value="Genomic_DNA"/>
</dbReference>
<accession>A0A164Q8Y6</accession>
<reference evidence="2 3" key="1">
    <citation type="journal article" date="2016" name="Mol. Biol. Evol.">
        <title>Comparative Genomics of Early-Diverging Mushroom-Forming Fungi Provides Insights into the Origins of Lignocellulose Decay Capabilities.</title>
        <authorList>
            <person name="Nagy L.G."/>
            <person name="Riley R."/>
            <person name="Tritt A."/>
            <person name="Adam C."/>
            <person name="Daum C."/>
            <person name="Floudas D."/>
            <person name="Sun H."/>
            <person name="Yadav J.S."/>
            <person name="Pangilinan J."/>
            <person name="Larsson K.H."/>
            <person name="Matsuura K."/>
            <person name="Barry K."/>
            <person name="Labutti K."/>
            <person name="Kuo R."/>
            <person name="Ohm R.A."/>
            <person name="Bhattacharya S.S."/>
            <person name="Shirouzu T."/>
            <person name="Yoshinaga Y."/>
            <person name="Martin F.M."/>
            <person name="Grigoriev I.V."/>
            <person name="Hibbett D.S."/>
        </authorList>
    </citation>
    <scope>NUCLEOTIDE SEQUENCE [LARGE SCALE GENOMIC DNA]</scope>
    <source>
        <strain evidence="2 3">HHB9708</strain>
    </source>
</reference>
<keyword evidence="1" id="KW-0812">Transmembrane</keyword>
<evidence type="ECO:0000313" key="2">
    <source>
        <dbReference type="EMBL" id="KZS89438.1"/>
    </source>
</evidence>
<dbReference type="STRING" id="1314777.A0A164Q8Y6"/>
<evidence type="ECO:0000256" key="1">
    <source>
        <dbReference type="SAM" id="Phobius"/>
    </source>
</evidence>
<feature type="transmembrane region" description="Helical" evidence="1">
    <location>
        <begin position="119"/>
        <end position="138"/>
    </location>
</feature>
<feature type="transmembrane region" description="Helical" evidence="1">
    <location>
        <begin position="65"/>
        <end position="88"/>
    </location>
</feature>
<dbReference type="Proteomes" id="UP000076722">
    <property type="component" value="Unassembled WGS sequence"/>
</dbReference>